<evidence type="ECO:0000313" key="9">
    <source>
        <dbReference type="Proteomes" id="UP000811899"/>
    </source>
</evidence>
<dbReference type="PANTHER" id="PTHR43409">
    <property type="entry name" value="ANAEROBIC MAGNESIUM-PROTOPORPHYRIN IX MONOMETHYL ESTER CYCLASE-RELATED"/>
    <property type="match status" value="1"/>
</dbReference>
<dbReference type="InterPro" id="IPR023404">
    <property type="entry name" value="rSAM_horseshoe"/>
</dbReference>
<dbReference type="GO" id="GO:0003824">
    <property type="term" value="F:catalytic activity"/>
    <property type="evidence" value="ECO:0007669"/>
    <property type="project" value="InterPro"/>
</dbReference>
<evidence type="ECO:0000256" key="4">
    <source>
        <dbReference type="ARBA" id="ARBA00023004"/>
    </source>
</evidence>
<dbReference type="InterPro" id="IPR007197">
    <property type="entry name" value="rSAM"/>
</dbReference>
<dbReference type="Gene3D" id="3.80.30.20">
    <property type="entry name" value="tm_1862 like domain"/>
    <property type="match status" value="1"/>
</dbReference>
<proteinExistence type="predicted"/>
<evidence type="ECO:0000256" key="2">
    <source>
        <dbReference type="ARBA" id="ARBA00022691"/>
    </source>
</evidence>
<dbReference type="SFLD" id="SFLDG01082">
    <property type="entry name" value="B12-binding_domain_containing"/>
    <property type="match status" value="1"/>
</dbReference>
<dbReference type="GO" id="GO:0031419">
    <property type="term" value="F:cobalamin binding"/>
    <property type="evidence" value="ECO:0007669"/>
    <property type="project" value="InterPro"/>
</dbReference>
<comment type="caution">
    <text evidence="8">The sequence shown here is derived from an EMBL/GenBank/DDBJ whole genome shotgun (WGS) entry which is preliminary data.</text>
</comment>
<dbReference type="CDD" id="cd01335">
    <property type="entry name" value="Radical_SAM"/>
    <property type="match status" value="1"/>
</dbReference>
<feature type="domain" description="B12-binding" evidence="6">
    <location>
        <begin position="6"/>
        <end position="138"/>
    </location>
</feature>
<keyword evidence="3" id="KW-0479">Metal-binding</keyword>
<dbReference type="SFLD" id="SFLDG01123">
    <property type="entry name" value="methyltransferase_(Class_B)"/>
    <property type="match status" value="1"/>
</dbReference>
<dbReference type="Pfam" id="PF02310">
    <property type="entry name" value="B12-binding"/>
    <property type="match status" value="1"/>
</dbReference>
<organism evidence="8 9">
    <name type="scientific">Geoanaerobacter pelophilus</name>
    <dbReference type="NCBI Taxonomy" id="60036"/>
    <lineage>
        <taxon>Bacteria</taxon>
        <taxon>Pseudomonadati</taxon>
        <taxon>Thermodesulfobacteriota</taxon>
        <taxon>Desulfuromonadia</taxon>
        <taxon>Geobacterales</taxon>
        <taxon>Geobacteraceae</taxon>
        <taxon>Geoanaerobacter</taxon>
    </lineage>
</organism>
<dbReference type="SFLD" id="SFLDS00029">
    <property type="entry name" value="Radical_SAM"/>
    <property type="match status" value="1"/>
</dbReference>
<keyword evidence="2" id="KW-0949">S-adenosyl-L-methionine</keyword>
<dbReference type="GO" id="GO:0051539">
    <property type="term" value="F:4 iron, 4 sulfur cluster binding"/>
    <property type="evidence" value="ECO:0007669"/>
    <property type="project" value="UniProtKB-KW"/>
</dbReference>
<dbReference type="SUPFAM" id="SSF102114">
    <property type="entry name" value="Radical SAM enzymes"/>
    <property type="match status" value="1"/>
</dbReference>
<gene>
    <name evidence="8" type="ORF">KI809_06340</name>
</gene>
<name>A0AAW4KZ48_9BACT</name>
<protein>
    <submittedName>
        <fullName evidence="8">Radical SAM protein</fullName>
    </submittedName>
</protein>
<dbReference type="AlphaFoldDB" id="A0AAW4KZ48"/>
<keyword evidence="4" id="KW-0408">Iron</keyword>
<evidence type="ECO:0000259" key="7">
    <source>
        <dbReference type="PROSITE" id="PS51918"/>
    </source>
</evidence>
<evidence type="ECO:0000259" key="6">
    <source>
        <dbReference type="PROSITE" id="PS51332"/>
    </source>
</evidence>
<evidence type="ECO:0000256" key="3">
    <source>
        <dbReference type="ARBA" id="ARBA00022723"/>
    </source>
</evidence>
<dbReference type="InterPro" id="IPR036724">
    <property type="entry name" value="Cobalamin-bd_sf"/>
</dbReference>
<accession>A0AAW4KZ48</accession>
<dbReference type="InterPro" id="IPR006638">
    <property type="entry name" value="Elp3/MiaA/NifB-like_rSAM"/>
</dbReference>
<dbReference type="InterPro" id="IPR058240">
    <property type="entry name" value="rSAM_sf"/>
</dbReference>
<dbReference type="CDD" id="cd02068">
    <property type="entry name" value="radical_SAM_B12_BD"/>
    <property type="match status" value="1"/>
</dbReference>
<dbReference type="InterPro" id="IPR034466">
    <property type="entry name" value="Methyltransferase_Class_B"/>
</dbReference>
<keyword evidence="5" id="KW-0411">Iron-sulfur</keyword>
<dbReference type="PROSITE" id="PS51332">
    <property type="entry name" value="B12_BINDING"/>
    <property type="match status" value="1"/>
</dbReference>
<evidence type="ECO:0000313" key="8">
    <source>
        <dbReference type="EMBL" id="MBT0663918.1"/>
    </source>
</evidence>
<dbReference type="InterPro" id="IPR006158">
    <property type="entry name" value="Cobalamin-bd"/>
</dbReference>
<reference evidence="8 9" key="1">
    <citation type="submission" date="2021-05" db="EMBL/GenBank/DDBJ databases">
        <title>The draft genome of Geobacter pelophilus DSM 12255.</title>
        <authorList>
            <person name="Xu Z."/>
            <person name="Masuda Y."/>
            <person name="Itoh H."/>
            <person name="Senoo K."/>
        </authorList>
    </citation>
    <scope>NUCLEOTIDE SEQUENCE [LARGE SCALE GENOMIC DNA]</scope>
    <source>
        <strain evidence="8 9">DSM 12255</strain>
    </source>
</reference>
<feature type="domain" description="Radical SAM core" evidence="7">
    <location>
        <begin position="195"/>
        <end position="418"/>
    </location>
</feature>
<dbReference type="Pfam" id="PF04055">
    <property type="entry name" value="Radical_SAM"/>
    <property type="match status" value="1"/>
</dbReference>
<dbReference type="SUPFAM" id="SSF52242">
    <property type="entry name" value="Cobalamin (vitamin B12)-binding domain"/>
    <property type="match status" value="1"/>
</dbReference>
<dbReference type="GO" id="GO:0046872">
    <property type="term" value="F:metal ion binding"/>
    <property type="evidence" value="ECO:0007669"/>
    <property type="project" value="UniProtKB-KW"/>
</dbReference>
<dbReference type="InterPro" id="IPR051198">
    <property type="entry name" value="BchE-like"/>
</dbReference>
<dbReference type="SMART" id="SM00729">
    <property type="entry name" value="Elp3"/>
    <property type="match status" value="1"/>
</dbReference>
<dbReference type="Proteomes" id="UP000811899">
    <property type="component" value="Unassembled WGS sequence"/>
</dbReference>
<sequence length="466" mass="52585">MNILVLNLSLRPKSPLMIFPVGLGYIVTAIKNAGFDFDLVDIDAYRYEDVELDALISRKSYDVVCMGCIVTGYKMVKELAAKLRGYHPNIKIIVGNTVASSITETLLSKTEVDIAVIGEGDVTIVDLLTHIKNNGDLGEVPGICLKQGSRLITTPPRALIADISEIPFIDFSIFDIELYINNSKLQLSEGLPIPREKIRMLPINTARGCIANCTFCYHAFKSYPYRYRSVASICEEIEQLVQQYNINFVGFSDELTLFNKKRAIELADTMIEKKLPVIWGVSCRGDLFDSEDDIAIINRMKEAGCISASYSLESADEHILKSMNKHMKVEQFERQTELFHKAGLAVYTSLVFGFPEETPETIKKTFDCCVKCQIYPSGGYLLPQPGSKMYDYAVEHGFIVDEEDYLLSLGDRQDLRLNMTTMQDDELERCVMEGLRECNERLNLGLKDEELIKSTYYRSTNKDAVS</sequence>
<comment type="cofactor">
    <cofactor evidence="1">
        <name>[4Fe-4S] cluster</name>
        <dbReference type="ChEBI" id="CHEBI:49883"/>
    </cofactor>
</comment>
<dbReference type="EMBL" id="JAHCVJ010000002">
    <property type="protein sequence ID" value="MBT0663918.1"/>
    <property type="molecule type" value="Genomic_DNA"/>
</dbReference>
<evidence type="ECO:0000256" key="1">
    <source>
        <dbReference type="ARBA" id="ARBA00001966"/>
    </source>
</evidence>
<keyword evidence="9" id="KW-1185">Reference proteome</keyword>
<dbReference type="PROSITE" id="PS51918">
    <property type="entry name" value="RADICAL_SAM"/>
    <property type="match status" value="1"/>
</dbReference>
<dbReference type="RefSeq" id="WP_214170694.1">
    <property type="nucleotide sequence ID" value="NZ_JAHCVJ010000002.1"/>
</dbReference>
<dbReference type="Gene3D" id="3.40.50.280">
    <property type="entry name" value="Cobalamin-binding domain"/>
    <property type="match status" value="1"/>
</dbReference>
<evidence type="ECO:0000256" key="5">
    <source>
        <dbReference type="ARBA" id="ARBA00023014"/>
    </source>
</evidence>